<dbReference type="InterPro" id="IPR005561">
    <property type="entry name" value="ANTAR"/>
</dbReference>
<dbReference type="CDD" id="cd00156">
    <property type="entry name" value="REC"/>
    <property type="match status" value="1"/>
</dbReference>
<dbReference type="PANTHER" id="PTHR44591">
    <property type="entry name" value="STRESS RESPONSE REGULATOR PROTEIN 1"/>
    <property type="match status" value="1"/>
</dbReference>
<evidence type="ECO:0000259" key="4">
    <source>
        <dbReference type="PROSITE" id="PS50110"/>
    </source>
</evidence>
<evidence type="ECO:0000259" key="5">
    <source>
        <dbReference type="PROSITE" id="PS50921"/>
    </source>
</evidence>
<sequence length="194" mass="21633">MDKAKILIASSDKSVLSLLKVQLETSLYNVLDGHSSGNEVIRKVNTLFPDLVISDYNLSDMTGLDLAKSVEDSRTCPIIVLANAAQSEYVEELKRDSLDIFCITKPVNAAVLNHMVALVLRLSRKMQEYESQVDSLKNQLEDRKIIDRAKGILMSKFNMSEDAAYKELRKKAMNASKTLGQIAKTIVDMFAAMD</sequence>
<feature type="domain" description="Response regulatory" evidence="4">
    <location>
        <begin position="5"/>
        <end position="120"/>
    </location>
</feature>
<gene>
    <name evidence="6" type="ORF">Epro_0367</name>
</gene>
<dbReference type="Gene3D" id="3.40.50.2300">
    <property type="match status" value="1"/>
</dbReference>
<keyword evidence="1 2" id="KW-0597">Phosphoprotein</keyword>
<dbReference type="PANTHER" id="PTHR44591:SF3">
    <property type="entry name" value="RESPONSE REGULATORY DOMAIN-CONTAINING PROTEIN"/>
    <property type="match status" value="1"/>
</dbReference>
<dbReference type="InterPro" id="IPR008327">
    <property type="entry name" value="Sig_transdc_resp-reg_antiterm"/>
</dbReference>
<evidence type="ECO:0000256" key="2">
    <source>
        <dbReference type="PROSITE-ProRule" id="PRU00169"/>
    </source>
</evidence>
<feature type="domain" description="ANTAR" evidence="5">
    <location>
        <begin position="126"/>
        <end position="187"/>
    </location>
</feature>
<evidence type="ECO:0000313" key="6">
    <source>
        <dbReference type="EMBL" id="AKL97746.1"/>
    </source>
</evidence>
<proteinExistence type="predicted"/>
<dbReference type="Gene3D" id="1.10.10.10">
    <property type="entry name" value="Winged helix-like DNA-binding domain superfamily/Winged helix DNA-binding domain"/>
    <property type="match status" value="1"/>
</dbReference>
<dbReference type="EMBL" id="CP009498">
    <property type="protein sequence ID" value="AKL97746.1"/>
    <property type="molecule type" value="Genomic_DNA"/>
</dbReference>
<dbReference type="PIRSF" id="PIRSF036382">
    <property type="entry name" value="RR_antiterm"/>
    <property type="match status" value="1"/>
</dbReference>
<reference evidence="6 7" key="1">
    <citation type="submission" date="2014-09" db="EMBL/GenBank/DDBJ databases">
        <title>Complete genome sequence of Endomicrobium proavitum.</title>
        <authorList>
            <person name="Zheng H."/>
        </authorList>
    </citation>
    <scope>NUCLEOTIDE SEQUENCE [LARGE SCALE GENOMIC DNA]</scope>
    <source>
        <strain evidence="6 7">Rsa215</strain>
    </source>
</reference>
<evidence type="ECO:0000313" key="7">
    <source>
        <dbReference type="Proteomes" id="UP000035337"/>
    </source>
</evidence>
<dbReference type="Pfam" id="PF03861">
    <property type="entry name" value="ANTAR"/>
    <property type="match status" value="1"/>
</dbReference>
<dbReference type="PROSITE" id="PS50921">
    <property type="entry name" value="ANTAR"/>
    <property type="match status" value="1"/>
</dbReference>
<dbReference type="Proteomes" id="UP000035337">
    <property type="component" value="Chromosome"/>
</dbReference>
<dbReference type="GO" id="GO:0000160">
    <property type="term" value="P:phosphorelay signal transduction system"/>
    <property type="evidence" value="ECO:0007669"/>
    <property type="project" value="InterPro"/>
</dbReference>
<keyword evidence="3" id="KW-0175">Coiled coil</keyword>
<dbReference type="Pfam" id="PF00072">
    <property type="entry name" value="Response_reg"/>
    <property type="match status" value="1"/>
</dbReference>
<dbReference type="InterPro" id="IPR036388">
    <property type="entry name" value="WH-like_DNA-bd_sf"/>
</dbReference>
<dbReference type="KEGG" id="epo:Epro_0367"/>
<dbReference type="SMART" id="SM01012">
    <property type="entry name" value="ANTAR"/>
    <property type="match status" value="1"/>
</dbReference>
<keyword evidence="7" id="KW-1185">Reference proteome</keyword>
<evidence type="ECO:0000256" key="3">
    <source>
        <dbReference type="SAM" id="Coils"/>
    </source>
</evidence>
<feature type="coiled-coil region" evidence="3">
    <location>
        <begin position="119"/>
        <end position="146"/>
    </location>
</feature>
<accession>A0A0G3WGE6</accession>
<dbReference type="InterPro" id="IPR011006">
    <property type="entry name" value="CheY-like_superfamily"/>
</dbReference>
<dbReference type="SUPFAM" id="SSF52172">
    <property type="entry name" value="CheY-like"/>
    <property type="match status" value="1"/>
</dbReference>
<dbReference type="SMART" id="SM00448">
    <property type="entry name" value="REC"/>
    <property type="match status" value="1"/>
</dbReference>
<dbReference type="STRING" id="1408281.Epro_0367"/>
<dbReference type="InterPro" id="IPR001789">
    <property type="entry name" value="Sig_transdc_resp-reg_receiver"/>
</dbReference>
<feature type="modified residue" description="4-aspartylphosphate" evidence="2">
    <location>
        <position position="55"/>
    </location>
</feature>
<dbReference type="RefSeq" id="WP_052570062.1">
    <property type="nucleotide sequence ID" value="NZ_CP009498.1"/>
</dbReference>
<dbReference type="AlphaFoldDB" id="A0A0G3WGE6"/>
<dbReference type="InterPro" id="IPR050595">
    <property type="entry name" value="Bact_response_regulator"/>
</dbReference>
<name>A0A0G3WGE6_9BACT</name>
<evidence type="ECO:0000256" key="1">
    <source>
        <dbReference type="ARBA" id="ARBA00022553"/>
    </source>
</evidence>
<organism evidence="6 7">
    <name type="scientific">Endomicrobium proavitum</name>
    <dbReference type="NCBI Taxonomy" id="1408281"/>
    <lineage>
        <taxon>Bacteria</taxon>
        <taxon>Pseudomonadati</taxon>
        <taxon>Elusimicrobiota</taxon>
        <taxon>Endomicrobiia</taxon>
        <taxon>Endomicrobiales</taxon>
        <taxon>Endomicrobiaceae</taxon>
        <taxon>Endomicrobium</taxon>
    </lineage>
</organism>
<protein>
    <submittedName>
        <fullName evidence="6">Response regulator receiver and ANTAR domain protein</fullName>
    </submittedName>
</protein>
<dbReference type="PROSITE" id="PS50110">
    <property type="entry name" value="RESPONSE_REGULATORY"/>
    <property type="match status" value="1"/>
</dbReference>
<dbReference type="OrthoDB" id="9808843at2"/>
<dbReference type="GO" id="GO:0003723">
    <property type="term" value="F:RNA binding"/>
    <property type="evidence" value="ECO:0007669"/>
    <property type="project" value="InterPro"/>
</dbReference>